<reference evidence="2" key="3">
    <citation type="submission" date="2024-09" db="EMBL/GenBank/DDBJ databases">
        <authorList>
            <person name="Sun Q."/>
            <person name="Mori K."/>
        </authorList>
    </citation>
    <scope>NUCLEOTIDE SEQUENCE</scope>
    <source>
        <strain evidence="2">KCTC 42143</strain>
    </source>
</reference>
<reference evidence="2" key="1">
    <citation type="journal article" date="2014" name="Int. J. Syst. Evol. Microbiol.">
        <title>Complete genome of a new Firmicutes species belonging to the dominant human colonic microbiota ('Ruminococcus bicirculans') reveals two chromosomes and a selective capacity to utilize plant glucans.</title>
        <authorList>
            <consortium name="NISC Comparative Sequencing Program"/>
            <person name="Wegmann U."/>
            <person name="Louis P."/>
            <person name="Goesmann A."/>
            <person name="Henrissat B."/>
            <person name="Duncan S.H."/>
            <person name="Flint H.J."/>
        </authorList>
    </citation>
    <scope>NUCLEOTIDE SEQUENCE</scope>
    <source>
        <strain evidence="2">KCTC 42143</strain>
    </source>
</reference>
<feature type="transmembrane region" description="Helical" evidence="1">
    <location>
        <begin position="12"/>
        <end position="32"/>
    </location>
</feature>
<protein>
    <submittedName>
        <fullName evidence="2">Uncharacterized protein</fullName>
    </submittedName>
</protein>
<organism evidence="2 4">
    <name type="scientific">Pseudobowmanella zhangzhouensis</name>
    <dbReference type="NCBI Taxonomy" id="1537679"/>
    <lineage>
        <taxon>Bacteria</taxon>
        <taxon>Pseudomonadati</taxon>
        <taxon>Pseudomonadota</taxon>
        <taxon>Gammaproteobacteria</taxon>
        <taxon>Alteromonadales</taxon>
        <taxon>Alteromonadaceae</taxon>
    </lineage>
</organism>
<dbReference type="RefSeq" id="WP_131259546.1">
    <property type="nucleotide sequence ID" value="NZ_JBHSUS010000001.1"/>
</dbReference>
<dbReference type="Proteomes" id="UP001596364">
    <property type="component" value="Unassembled WGS sequence"/>
</dbReference>
<evidence type="ECO:0000256" key="1">
    <source>
        <dbReference type="SAM" id="Phobius"/>
    </source>
</evidence>
<sequence>MLRLSKRAWNNVLIFASLFMIVLFNFSNKLMLENANQTPLTLLPADAMIQRIEFGQQELQRIGRGWRLQPMRGDEVDLNQIIQNWQQVILTPTERSMPANPYVITLWLAGEEKGRVVTLAPVEQQLLLAYQGQPYQVALSLNDLIPSGSQ</sequence>
<keyword evidence="1" id="KW-0472">Membrane</keyword>
<keyword evidence="1" id="KW-0812">Transmembrane</keyword>
<evidence type="ECO:0000313" key="4">
    <source>
        <dbReference type="Proteomes" id="UP001596364"/>
    </source>
</evidence>
<dbReference type="EMBL" id="JBHSUS010000001">
    <property type="protein sequence ID" value="MFC6441739.1"/>
    <property type="molecule type" value="Genomic_DNA"/>
</dbReference>
<accession>A0ABW1XHE6</accession>
<proteinExistence type="predicted"/>
<reference evidence="4" key="2">
    <citation type="journal article" date="2019" name="Int. J. Syst. Evol. Microbiol.">
        <title>The Global Catalogue of Microorganisms (GCM) 10K type strain sequencing project: providing services to taxonomists for standard genome sequencing and annotation.</title>
        <authorList>
            <consortium name="The Broad Institute Genomics Platform"/>
            <consortium name="The Broad Institute Genome Sequencing Center for Infectious Disease"/>
            <person name="Wu L."/>
            <person name="Ma J."/>
        </authorList>
    </citation>
    <scope>NUCLEOTIDE SEQUENCE [LARGE SCALE GENOMIC DNA]</scope>
    <source>
        <strain evidence="4">CGMCC 1.16031</strain>
    </source>
</reference>
<dbReference type="EMBL" id="JBHSUS010000001">
    <property type="protein sequence ID" value="MFC6438572.1"/>
    <property type="molecule type" value="Genomic_DNA"/>
</dbReference>
<keyword evidence="1" id="KW-1133">Transmembrane helix</keyword>
<name>A0ABW1XHE6_9ALTE</name>
<gene>
    <name evidence="2" type="ORF">ACFP85_00145</name>
    <name evidence="3" type="ORF">ACFP85_16445</name>
</gene>
<evidence type="ECO:0000313" key="3">
    <source>
        <dbReference type="EMBL" id="MFC6441739.1"/>
    </source>
</evidence>
<comment type="caution">
    <text evidence="2">The sequence shown here is derived from an EMBL/GenBank/DDBJ whole genome shotgun (WGS) entry which is preliminary data.</text>
</comment>
<evidence type="ECO:0000313" key="2">
    <source>
        <dbReference type="EMBL" id="MFC6438572.1"/>
    </source>
</evidence>
<keyword evidence="4" id="KW-1185">Reference proteome</keyword>